<dbReference type="SUPFAM" id="SSF46785">
    <property type="entry name" value="Winged helix' DNA-binding domain"/>
    <property type="match status" value="1"/>
</dbReference>
<proteinExistence type="predicted"/>
<dbReference type="GO" id="GO:0005829">
    <property type="term" value="C:cytosol"/>
    <property type="evidence" value="ECO:0007669"/>
    <property type="project" value="TreeGrafter"/>
</dbReference>
<dbReference type="InterPro" id="IPR036390">
    <property type="entry name" value="WH_DNA-bd_sf"/>
</dbReference>
<dbReference type="InterPro" id="IPR051917">
    <property type="entry name" value="Transposase-Integrase"/>
</dbReference>
<evidence type="ECO:0000313" key="5">
    <source>
        <dbReference type="Proteomes" id="UP000236047"/>
    </source>
</evidence>
<evidence type="ECO:0000259" key="3">
    <source>
        <dbReference type="Pfam" id="PF13936"/>
    </source>
</evidence>
<dbReference type="AlphaFoldDB" id="A0A2N8PBS9"/>
<protein>
    <submittedName>
        <fullName evidence="4">MarR family transcriptional regulator</fullName>
    </submittedName>
</protein>
<dbReference type="Pfam" id="PF12802">
    <property type="entry name" value="MarR_2"/>
    <property type="match status" value="1"/>
</dbReference>
<dbReference type="GO" id="GO:0003700">
    <property type="term" value="F:DNA-binding transcription factor activity"/>
    <property type="evidence" value="ECO:0007669"/>
    <property type="project" value="InterPro"/>
</dbReference>
<dbReference type="InterPro" id="IPR025246">
    <property type="entry name" value="IS30-like_HTH"/>
</dbReference>
<evidence type="ECO:0000256" key="1">
    <source>
        <dbReference type="SAM" id="MobiDB-lite"/>
    </source>
</evidence>
<feature type="region of interest" description="Disordered" evidence="1">
    <location>
        <begin position="233"/>
        <end position="260"/>
    </location>
</feature>
<dbReference type="InterPro" id="IPR000835">
    <property type="entry name" value="HTH_MarR-typ"/>
</dbReference>
<dbReference type="PANTHER" id="PTHR10948:SF23">
    <property type="entry name" value="TRANSPOSASE INSI FOR INSERTION SEQUENCE ELEMENT IS30A-RELATED"/>
    <property type="match status" value="1"/>
</dbReference>
<gene>
    <name evidence="4" type="ORF">AOB60_31040</name>
</gene>
<organism evidence="4 5">
    <name type="scientific">Streptomyces noursei</name>
    <name type="common">Streptomyces albulus</name>
    <dbReference type="NCBI Taxonomy" id="1971"/>
    <lineage>
        <taxon>Bacteria</taxon>
        <taxon>Bacillati</taxon>
        <taxon>Actinomycetota</taxon>
        <taxon>Actinomycetes</taxon>
        <taxon>Kitasatosporales</taxon>
        <taxon>Streptomycetaceae</taxon>
        <taxon>Streptomyces</taxon>
    </lineage>
</organism>
<reference evidence="5" key="1">
    <citation type="submission" date="2015-09" db="EMBL/GenBank/DDBJ databases">
        <authorList>
            <person name="Graham D.E."/>
            <person name="Mahan K.M."/>
            <person name="Klingeman D.M."/>
            <person name="Fida T."/>
            <person name="Giannone R.J."/>
            <person name="Hettich R.L."/>
            <person name="Parry R.J."/>
            <person name="Spain J.C."/>
        </authorList>
    </citation>
    <scope>NUCLEOTIDE SEQUENCE [LARGE SCALE GENOMIC DNA]</scope>
    <source>
        <strain evidence="5">JCM 4701</strain>
    </source>
</reference>
<sequence length="260" mass="28466">MPGGRLSHQERRSIAEGLAEGLAYAEIARSLDRPTSTITREVTRNGGPTGYRADQAHRATERRARRRTPAPTPVPPAETDAHGRDPEAVRDFEEQFTALFVQTGLPKMAARVLGCLYAADTGSRTAAELVQRLRVSPASISLAVHYLEEQELIRRERDPGKRHERYVIDDDVWFRAMLASAKTNALLAEAAHQGARTLGATTPAGMRLADMGRFLTHVGQDLVTSAEHWREVFSTGPGSGTADRPQQAQGRSPGLRVAQE</sequence>
<feature type="region of interest" description="Disordered" evidence="1">
    <location>
        <begin position="30"/>
        <end position="85"/>
    </location>
</feature>
<name>A0A2N8PBS9_STRNR</name>
<evidence type="ECO:0000259" key="2">
    <source>
        <dbReference type="Pfam" id="PF12802"/>
    </source>
</evidence>
<dbReference type="InterPro" id="IPR036388">
    <property type="entry name" value="WH-like_DNA-bd_sf"/>
</dbReference>
<feature type="domain" description="HTH marR-type" evidence="2">
    <location>
        <begin position="104"/>
        <end position="161"/>
    </location>
</feature>
<dbReference type="PANTHER" id="PTHR10948">
    <property type="entry name" value="TRANSPOSASE"/>
    <property type="match status" value="1"/>
</dbReference>
<feature type="domain" description="Transposase IS30-like HTH" evidence="3">
    <location>
        <begin position="5"/>
        <end position="45"/>
    </location>
</feature>
<dbReference type="Gene3D" id="1.10.10.10">
    <property type="entry name" value="Winged helix-like DNA-binding domain superfamily/Winged helix DNA-binding domain"/>
    <property type="match status" value="1"/>
</dbReference>
<dbReference type="GO" id="GO:0032196">
    <property type="term" value="P:transposition"/>
    <property type="evidence" value="ECO:0007669"/>
    <property type="project" value="TreeGrafter"/>
</dbReference>
<dbReference type="RefSeq" id="WP_102925829.1">
    <property type="nucleotide sequence ID" value="NZ_LJSN01000003.1"/>
</dbReference>
<dbReference type="Proteomes" id="UP000236047">
    <property type="component" value="Unassembled WGS sequence"/>
</dbReference>
<keyword evidence="5" id="KW-1185">Reference proteome</keyword>
<dbReference type="GO" id="GO:0004803">
    <property type="term" value="F:transposase activity"/>
    <property type="evidence" value="ECO:0007669"/>
    <property type="project" value="TreeGrafter"/>
</dbReference>
<accession>A0A2N8PBS9</accession>
<dbReference type="EMBL" id="LJSN01000003">
    <property type="protein sequence ID" value="PNE38464.1"/>
    <property type="molecule type" value="Genomic_DNA"/>
</dbReference>
<comment type="caution">
    <text evidence="4">The sequence shown here is derived from an EMBL/GenBank/DDBJ whole genome shotgun (WGS) entry which is preliminary data.</text>
</comment>
<dbReference type="Pfam" id="PF13936">
    <property type="entry name" value="HTH_38"/>
    <property type="match status" value="1"/>
</dbReference>
<evidence type="ECO:0000313" key="4">
    <source>
        <dbReference type="EMBL" id="PNE38464.1"/>
    </source>
</evidence>